<dbReference type="AlphaFoldDB" id="A0A8T0IHI7"/>
<comment type="caution">
    <text evidence="1">The sequence shown here is derived from an EMBL/GenBank/DDBJ whole genome shotgun (WGS) entry which is preliminary data.</text>
</comment>
<keyword evidence="2" id="KW-1185">Reference proteome</keyword>
<sequence>MTTTTTTTTTTMMMLLLLFAENICGGPQCLVIKAGMAVAMGERELS</sequence>
<evidence type="ECO:0000313" key="1">
    <source>
        <dbReference type="EMBL" id="KAG0583210.1"/>
    </source>
</evidence>
<accession>A0A8T0IHI7</accession>
<protein>
    <submittedName>
        <fullName evidence="1">Uncharacterized protein</fullName>
    </submittedName>
</protein>
<reference evidence="1" key="1">
    <citation type="submission" date="2020-06" db="EMBL/GenBank/DDBJ databases">
        <title>WGS assembly of Ceratodon purpureus strain R40.</title>
        <authorList>
            <person name="Carey S.B."/>
            <person name="Jenkins J."/>
            <person name="Shu S."/>
            <person name="Lovell J.T."/>
            <person name="Sreedasyam A."/>
            <person name="Maumus F."/>
            <person name="Tiley G.P."/>
            <person name="Fernandez-Pozo N."/>
            <person name="Barry K."/>
            <person name="Chen C."/>
            <person name="Wang M."/>
            <person name="Lipzen A."/>
            <person name="Daum C."/>
            <person name="Saski C.A."/>
            <person name="Payton A.C."/>
            <person name="Mcbreen J.C."/>
            <person name="Conrad R.E."/>
            <person name="Kollar L.M."/>
            <person name="Olsson S."/>
            <person name="Huttunen S."/>
            <person name="Landis J.B."/>
            <person name="Wickett N.J."/>
            <person name="Johnson M.G."/>
            <person name="Rensing S.A."/>
            <person name="Grimwood J."/>
            <person name="Schmutz J."/>
            <person name="Mcdaniel S.F."/>
        </authorList>
    </citation>
    <scope>NUCLEOTIDE SEQUENCE</scope>
    <source>
        <strain evidence="1">R40</strain>
    </source>
</reference>
<dbReference type="EMBL" id="CM026423">
    <property type="protein sequence ID" value="KAG0583210.1"/>
    <property type="molecule type" value="Genomic_DNA"/>
</dbReference>
<name>A0A8T0IHI7_CERPU</name>
<evidence type="ECO:0000313" key="2">
    <source>
        <dbReference type="Proteomes" id="UP000822688"/>
    </source>
</evidence>
<dbReference type="Proteomes" id="UP000822688">
    <property type="component" value="Chromosome 3"/>
</dbReference>
<proteinExistence type="predicted"/>
<organism evidence="1 2">
    <name type="scientific">Ceratodon purpureus</name>
    <name type="common">Fire moss</name>
    <name type="synonym">Dicranum purpureum</name>
    <dbReference type="NCBI Taxonomy" id="3225"/>
    <lineage>
        <taxon>Eukaryota</taxon>
        <taxon>Viridiplantae</taxon>
        <taxon>Streptophyta</taxon>
        <taxon>Embryophyta</taxon>
        <taxon>Bryophyta</taxon>
        <taxon>Bryophytina</taxon>
        <taxon>Bryopsida</taxon>
        <taxon>Dicranidae</taxon>
        <taxon>Pseudoditrichales</taxon>
        <taxon>Ditrichaceae</taxon>
        <taxon>Ceratodon</taxon>
    </lineage>
</organism>
<gene>
    <name evidence="1" type="ORF">KC19_3G118100</name>
</gene>